<proteinExistence type="predicted"/>
<reference evidence="2" key="2">
    <citation type="submission" date="2015-01" db="EMBL/GenBank/DDBJ databases">
        <title>Evolutionary Origins and Diversification of the Mycorrhizal Mutualists.</title>
        <authorList>
            <consortium name="DOE Joint Genome Institute"/>
            <consortium name="Mycorrhizal Genomics Consortium"/>
            <person name="Kohler A."/>
            <person name="Kuo A."/>
            <person name="Nagy L.G."/>
            <person name="Floudas D."/>
            <person name="Copeland A."/>
            <person name="Barry K.W."/>
            <person name="Cichocki N."/>
            <person name="Veneault-Fourrey C."/>
            <person name="LaButti K."/>
            <person name="Lindquist E.A."/>
            <person name="Lipzen A."/>
            <person name="Lundell T."/>
            <person name="Morin E."/>
            <person name="Murat C."/>
            <person name="Riley R."/>
            <person name="Ohm R."/>
            <person name="Sun H."/>
            <person name="Tunlid A."/>
            <person name="Henrissat B."/>
            <person name="Grigoriev I.V."/>
            <person name="Hibbett D.S."/>
            <person name="Martin F."/>
        </authorList>
    </citation>
    <scope>NUCLEOTIDE SEQUENCE [LARGE SCALE GENOMIC DNA]</scope>
    <source>
        <strain evidence="2">441</strain>
    </source>
</reference>
<dbReference type="HOGENOM" id="CLU_2984646_0_0_1"/>
<accession>A0A0C9YZC3</accession>
<dbReference type="Proteomes" id="UP000054018">
    <property type="component" value="Unassembled WGS sequence"/>
</dbReference>
<dbReference type="AlphaFoldDB" id="A0A0C9YZC3"/>
<feature type="non-terminal residue" evidence="1">
    <location>
        <position position="58"/>
    </location>
</feature>
<dbReference type="EMBL" id="KN833743">
    <property type="protein sequence ID" value="KIK22126.1"/>
    <property type="molecule type" value="Genomic_DNA"/>
</dbReference>
<protein>
    <submittedName>
        <fullName evidence="1">Uncharacterized protein</fullName>
    </submittedName>
</protein>
<keyword evidence="2" id="KW-1185">Reference proteome</keyword>
<sequence>MAVHCTVSRLVAQDVQDPVRKPSQTGASETEICDCGRLTMTCRCQSFWMLSTVMYGNF</sequence>
<name>A0A0C9YZC3_9AGAM</name>
<organism evidence="1 2">
    <name type="scientific">Pisolithus microcarpus 441</name>
    <dbReference type="NCBI Taxonomy" id="765257"/>
    <lineage>
        <taxon>Eukaryota</taxon>
        <taxon>Fungi</taxon>
        <taxon>Dikarya</taxon>
        <taxon>Basidiomycota</taxon>
        <taxon>Agaricomycotina</taxon>
        <taxon>Agaricomycetes</taxon>
        <taxon>Agaricomycetidae</taxon>
        <taxon>Boletales</taxon>
        <taxon>Sclerodermatineae</taxon>
        <taxon>Pisolithaceae</taxon>
        <taxon>Pisolithus</taxon>
    </lineage>
</organism>
<evidence type="ECO:0000313" key="1">
    <source>
        <dbReference type="EMBL" id="KIK22126.1"/>
    </source>
</evidence>
<reference evidence="1 2" key="1">
    <citation type="submission" date="2014-04" db="EMBL/GenBank/DDBJ databases">
        <authorList>
            <consortium name="DOE Joint Genome Institute"/>
            <person name="Kuo A."/>
            <person name="Kohler A."/>
            <person name="Costa M.D."/>
            <person name="Nagy L.G."/>
            <person name="Floudas D."/>
            <person name="Copeland A."/>
            <person name="Barry K.W."/>
            <person name="Cichocki N."/>
            <person name="Veneault-Fourrey C."/>
            <person name="LaButti K."/>
            <person name="Lindquist E.A."/>
            <person name="Lipzen A."/>
            <person name="Lundell T."/>
            <person name="Morin E."/>
            <person name="Murat C."/>
            <person name="Sun H."/>
            <person name="Tunlid A."/>
            <person name="Henrissat B."/>
            <person name="Grigoriev I.V."/>
            <person name="Hibbett D.S."/>
            <person name="Martin F."/>
            <person name="Nordberg H.P."/>
            <person name="Cantor M.N."/>
            <person name="Hua S.X."/>
        </authorList>
    </citation>
    <scope>NUCLEOTIDE SEQUENCE [LARGE SCALE GENOMIC DNA]</scope>
    <source>
        <strain evidence="1 2">441</strain>
    </source>
</reference>
<gene>
    <name evidence="1" type="ORF">PISMIDRAFT_680664</name>
</gene>
<evidence type="ECO:0000313" key="2">
    <source>
        <dbReference type="Proteomes" id="UP000054018"/>
    </source>
</evidence>